<dbReference type="SUPFAM" id="SSF53474">
    <property type="entry name" value="alpha/beta-Hydrolases"/>
    <property type="match status" value="1"/>
</dbReference>
<dbReference type="InterPro" id="IPR013094">
    <property type="entry name" value="AB_hydrolase_3"/>
</dbReference>
<sequence length="368" mass="40515">MTPLSASQPFKGIYILLVLVKTPVYLTLLSLRYASRSLRPVPEWSFKTSLATAWFRAFFSFATATRSQRPRQLEPGKSKERFVLMQPPDADYFCGVLAATSIIRPAPVGAIWHPSAVQKGESGRQKIVLQFAGGAFVLGWDPEQAGQGVAETLTRHFQATHTLYVQCRLAGAATHFPAALQDALTAYHYVLSLGVRADDIILSGDSSGGNLVLGLLRYLEMSQTQLPLPGGAMLWSPWVHVPRNAKQDYTTSPNSDVDILVGSLLEWGANAYMPEGDLPRDVQAFISPLHHPFSTTTPLFIQAGTREAFYDKIKLFAREMADVKGNRVRFHESQLAPHDIFLTHSVLGLTQQAEADVSDACTFLEDAI</sequence>
<dbReference type="InterPro" id="IPR050300">
    <property type="entry name" value="GDXG_lipolytic_enzyme"/>
</dbReference>
<evidence type="ECO:0000313" key="7">
    <source>
        <dbReference type="Proteomes" id="UP001320420"/>
    </source>
</evidence>
<evidence type="ECO:0000256" key="1">
    <source>
        <dbReference type="ARBA" id="ARBA00010515"/>
    </source>
</evidence>
<dbReference type="AlphaFoldDB" id="A0AAN9YWW9"/>
<dbReference type="Proteomes" id="UP001320420">
    <property type="component" value="Unassembled WGS sequence"/>
</dbReference>
<feature type="transmembrane region" description="Helical" evidence="4">
    <location>
        <begin position="12"/>
        <end position="31"/>
    </location>
</feature>
<keyword evidence="4" id="KW-0812">Transmembrane</keyword>
<reference evidence="6 7" key="1">
    <citation type="submission" date="2024-02" db="EMBL/GenBank/DDBJ databases">
        <title>De novo assembly and annotation of 12 fungi associated with fruit tree decline syndrome in Ontario, Canada.</title>
        <authorList>
            <person name="Sulman M."/>
            <person name="Ellouze W."/>
            <person name="Ilyukhin E."/>
        </authorList>
    </citation>
    <scope>NUCLEOTIDE SEQUENCE [LARGE SCALE GENOMIC DNA]</scope>
    <source>
        <strain evidence="6 7">M11/M66-122</strain>
    </source>
</reference>
<dbReference type="Gene3D" id="3.40.50.1820">
    <property type="entry name" value="alpha/beta hydrolase"/>
    <property type="match status" value="1"/>
</dbReference>
<gene>
    <name evidence="6" type="ORF">SLS62_000474</name>
</gene>
<accession>A0AAN9YWW9</accession>
<dbReference type="InterPro" id="IPR033140">
    <property type="entry name" value="Lipase_GDXG_put_SER_AS"/>
</dbReference>
<dbReference type="PANTHER" id="PTHR48081:SF17">
    <property type="entry name" value="ALPHA_BETA HYDROLASE FOLD-3 DOMAIN-CONTAINING PROTEIN"/>
    <property type="match status" value="1"/>
</dbReference>
<dbReference type="InterPro" id="IPR029058">
    <property type="entry name" value="AB_hydrolase_fold"/>
</dbReference>
<evidence type="ECO:0000256" key="2">
    <source>
        <dbReference type="ARBA" id="ARBA00022801"/>
    </source>
</evidence>
<keyword evidence="7" id="KW-1185">Reference proteome</keyword>
<dbReference type="Pfam" id="PF07859">
    <property type="entry name" value="Abhydrolase_3"/>
    <property type="match status" value="1"/>
</dbReference>
<proteinExistence type="inferred from homology"/>
<dbReference type="PANTHER" id="PTHR48081">
    <property type="entry name" value="AB HYDROLASE SUPERFAMILY PROTEIN C4A8.06C"/>
    <property type="match status" value="1"/>
</dbReference>
<keyword evidence="2" id="KW-0378">Hydrolase</keyword>
<dbReference type="EMBL" id="JAKJXP020000002">
    <property type="protein sequence ID" value="KAK7757459.1"/>
    <property type="molecule type" value="Genomic_DNA"/>
</dbReference>
<name>A0AAN9YWW9_9PEZI</name>
<organism evidence="6 7">
    <name type="scientific">Diatrype stigma</name>
    <dbReference type="NCBI Taxonomy" id="117547"/>
    <lineage>
        <taxon>Eukaryota</taxon>
        <taxon>Fungi</taxon>
        <taxon>Dikarya</taxon>
        <taxon>Ascomycota</taxon>
        <taxon>Pezizomycotina</taxon>
        <taxon>Sordariomycetes</taxon>
        <taxon>Xylariomycetidae</taxon>
        <taxon>Xylariales</taxon>
        <taxon>Diatrypaceae</taxon>
        <taxon>Diatrype</taxon>
    </lineage>
</organism>
<feature type="active site" evidence="3">
    <location>
        <position position="206"/>
    </location>
</feature>
<evidence type="ECO:0000256" key="3">
    <source>
        <dbReference type="PROSITE-ProRule" id="PRU10038"/>
    </source>
</evidence>
<dbReference type="GO" id="GO:0016787">
    <property type="term" value="F:hydrolase activity"/>
    <property type="evidence" value="ECO:0007669"/>
    <property type="project" value="UniProtKB-KW"/>
</dbReference>
<keyword evidence="4" id="KW-0472">Membrane</keyword>
<evidence type="ECO:0000256" key="4">
    <source>
        <dbReference type="SAM" id="Phobius"/>
    </source>
</evidence>
<comment type="caution">
    <text evidence="6">The sequence shown here is derived from an EMBL/GenBank/DDBJ whole genome shotgun (WGS) entry which is preliminary data.</text>
</comment>
<evidence type="ECO:0000259" key="5">
    <source>
        <dbReference type="Pfam" id="PF07859"/>
    </source>
</evidence>
<dbReference type="PROSITE" id="PS01174">
    <property type="entry name" value="LIPASE_GDXG_SER"/>
    <property type="match status" value="1"/>
</dbReference>
<keyword evidence="4" id="KW-1133">Transmembrane helix</keyword>
<feature type="domain" description="Alpha/beta hydrolase fold-3" evidence="5">
    <location>
        <begin position="128"/>
        <end position="341"/>
    </location>
</feature>
<comment type="similarity">
    <text evidence="1">Belongs to the 'GDXG' lipolytic enzyme family.</text>
</comment>
<evidence type="ECO:0000313" key="6">
    <source>
        <dbReference type="EMBL" id="KAK7757459.1"/>
    </source>
</evidence>
<protein>
    <recommendedName>
        <fullName evidence="5">Alpha/beta hydrolase fold-3 domain-containing protein</fullName>
    </recommendedName>
</protein>